<keyword evidence="2" id="KW-1185">Reference proteome</keyword>
<reference evidence="1 2" key="1">
    <citation type="submission" date="2020-11" db="EMBL/GenBank/DDBJ databases">
        <authorList>
            <person name="Wallbank WR R."/>
            <person name="Pardo Diaz C."/>
            <person name="Kozak K."/>
            <person name="Martin S."/>
            <person name="Jiggins C."/>
            <person name="Moest M."/>
            <person name="Warren A I."/>
            <person name="Generalovic N T."/>
            <person name="Byers J.R.P. K."/>
            <person name="Montejo-Kovacevich G."/>
            <person name="Yen C E."/>
        </authorList>
    </citation>
    <scope>NUCLEOTIDE SEQUENCE [LARGE SCALE GENOMIC DNA]</scope>
</reference>
<name>A0A7R8Z3B1_HERIL</name>
<dbReference type="InParanoid" id="A0A7R8Z3B1"/>
<evidence type="ECO:0000313" key="1">
    <source>
        <dbReference type="EMBL" id="CAD7093738.1"/>
    </source>
</evidence>
<dbReference type="AlphaFoldDB" id="A0A7R8Z3B1"/>
<proteinExistence type="predicted"/>
<dbReference type="Proteomes" id="UP000594454">
    <property type="component" value="Chromosome 6"/>
</dbReference>
<dbReference type="EMBL" id="LR899014">
    <property type="protein sequence ID" value="CAD7093738.1"/>
    <property type="molecule type" value="Genomic_DNA"/>
</dbReference>
<organism evidence="1 2">
    <name type="scientific">Hermetia illucens</name>
    <name type="common">Black soldier fly</name>
    <dbReference type="NCBI Taxonomy" id="343691"/>
    <lineage>
        <taxon>Eukaryota</taxon>
        <taxon>Metazoa</taxon>
        <taxon>Ecdysozoa</taxon>
        <taxon>Arthropoda</taxon>
        <taxon>Hexapoda</taxon>
        <taxon>Insecta</taxon>
        <taxon>Pterygota</taxon>
        <taxon>Neoptera</taxon>
        <taxon>Endopterygota</taxon>
        <taxon>Diptera</taxon>
        <taxon>Brachycera</taxon>
        <taxon>Stratiomyomorpha</taxon>
        <taxon>Stratiomyidae</taxon>
        <taxon>Hermetiinae</taxon>
        <taxon>Hermetia</taxon>
    </lineage>
</organism>
<protein>
    <submittedName>
        <fullName evidence="1">Uncharacterized protein</fullName>
    </submittedName>
</protein>
<accession>A0A7R8Z3B1</accession>
<evidence type="ECO:0000313" key="2">
    <source>
        <dbReference type="Proteomes" id="UP000594454"/>
    </source>
</evidence>
<gene>
    <name evidence="1" type="ORF">HERILL_LOCUS16005</name>
</gene>
<sequence length="92" mass="9968">MKLAGVDNGRDYISIVIIIKPFITVSEKSGDGQQIAINETSSDPNEKKRARRNVLIPNLVAVTDAAMLSMNKPTAAVVGAAVLSRSYNKHMR</sequence>